<name>A0A176W6D3_MARPO</name>
<evidence type="ECO:0000313" key="3">
    <source>
        <dbReference type="Proteomes" id="UP000077202"/>
    </source>
</evidence>
<keyword evidence="3" id="KW-1185">Reference proteome</keyword>
<evidence type="ECO:0000313" key="2">
    <source>
        <dbReference type="EMBL" id="OAE28589.1"/>
    </source>
</evidence>
<feature type="coiled-coil region" evidence="1">
    <location>
        <begin position="33"/>
        <end position="67"/>
    </location>
</feature>
<comment type="caution">
    <text evidence="2">The sequence shown here is derived from an EMBL/GenBank/DDBJ whole genome shotgun (WGS) entry which is preliminary data.</text>
</comment>
<proteinExistence type="predicted"/>
<dbReference type="AlphaFoldDB" id="A0A176W6D3"/>
<protein>
    <submittedName>
        <fullName evidence="2">Uncharacterized protein</fullName>
    </submittedName>
</protein>
<dbReference type="EMBL" id="LVLJ01001709">
    <property type="protein sequence ID" value="OAE28589.1"/>
    <property type="molecule type" value="Genomic_DNA"/>
</dbReference>
<sequence length="242" mass="27957">MLIPSHLRGAILIEKLKLDFIRSINDKLEEMPMKRIEQLEEKLVQKVDGLDERLRSVQSILNRLEMKMGHLLSLHPELQSTMSDFVSKVDRIIKYSHSLQQARMLKRPLVKNDVGMFYRMSAPLHFGTSIRLQLMYQSVTGFQRSRRFEDTPRSGEKLVNSGAIEISYKVMYYVVKAGLDSIISLDQAIPEWEDLKSDIVQLDGISDDDHRALLKGGESKELREAWLRIQQTLAPQLQNSYS</sequence>
<organism evidence="2 3">
    <name type="scientific">Marchantia polymorpha subsp. ruderalis</name>
    <dbReference type="NCBI Taxonomy" id="1480154"/>
    <lineage>
        <taxon>Eukaryota</taxon>
        <taxon>Viridiplantae</taxon>
        <taxon>Streptophyta</taxon>
        <taxon>Embryophyta</taxon>
        <taxon>Marchantiophyta</taxon>
        <taxon>Marchantiopsida</taxon>
        <taxon>Marchantiidae</taxon>
        <taxon>Marchantiales</taxon>
        <taxon>Marchantiaceae</taxon>
        <taxon>Marchantia</taxon>
    </lineage>
</organism>
<reference evidence="2" key="1">
    <citation type="submission" date="2016-03" db="EMBL/GenBank/DDBJ databases">
        <title>Mechanisms controlling the formation of the plant cell surface in tip-growing cells are functionally conserved among land plants.</title>
        <authorList>
            <person name="Honkanen S."/>
            <person name="Jones V.A."/>
            <person name="Morieri G."/>
            <person name="Champion C."/>
            <person name="Hetherington A.J."/>
            <person name="Kelly S."/>
            <person name="Saint-Marcoux D."/>
            <person name="Proust H."/>
            <person name="Prescott H."/>
            <person name="Dolan L."/>
        </authorList>
    </citation>
    <scope>NUCLEOTIDE SEQUENCE [LARGE SCALE GENOMIC DNA]</scope>
    <source>
        <tissue evidence="2">Whole gametophyte</tissue>
    </source>
</reference>
<dbReference type="Proteomes" id="UP000077202">
    <property type="component" value="Unassembled WGS sequence"/>
</dbReference>
<evidence type="ECO:0000256" key="1">
    <source>
        <dbReference type="SAM" id="Coils"/>
    </source>
</evidence>
<gene>
    <name evidence="2" type="ORF">AXG93_2175s1730</name>
</gene>
<accession>A0A176W6D3</accession>
<keyword evidence="1" id="KW-0175">Coiled coil</keyword>